<feature type="region of interest" description="Disordered" evidence="1">
    <location>
        <begin position="121"/>
        <end position="185"/>
    </location>
</feature>
<evidence type="ECO:0000256" key="1">
    <source>
        <dbReference type="SAM" id="MobiDB-lite"/>
    </source>
</evidence>
<accession>A0A8C2UPA2</accession>
<dbReference type="Ensembl" id="ENSCLAT00000003899.1">
    <property type="protein sequence ID" value="ENSCLAP00000003823.1"/>
    <property type="gene ID" value="ENSCLAG00000002720.1"/>
</dbReference>
<name>A0A8C2UPA2_CHILA</name>
<dbReference type="AlphaFoldDB" id="A0A8C2UPA2"/>
<feature type="region of interest" description="Disordered" evidence="1">
    <location>
        <begin position="1"/>
        <end position="38"/>
    </location>
</feature>
<dbReference type="GO" id="GO:0045944">
    <property type="term" value="P:positive regulation of transcription by RNA polymerase II"/>
    <property type="evidence" value="ECO:0007669"/>
    <property type="project" value="TreeGrafter"/>
</dbReference>
<dbReference type="GO" id="GO:0005829">
    <property type="term" value="C:cytosol"/>
    <property type="evidence" value="ECO:0007669"/>
    <property type="project" value="Ensembl"/>
</dbReference>
<feature type="region of interest" description="Disordered" evidence="1">
    <location>
        <begin position="362"/>
        <end position="395"/>
    </location>
</feature>
<dbReference type="Proteomes" id="UP000694398">
    <property type="component" value="Unassembled WGS sequence"/>
</dbReference>
<dbReference type="OMA" id="HCLLYNW"/>
<feature type="compositionally biased region" description="Low complexity" evidence="1">
    <location>
        <begin position="123"/>
        <end position="155"/>
    </location>
</feature>
<keyword evidence="3" id="KW-1185">Reference proteome</keyword>
<dbReference type="Pfam" id="PF22584">
    <property type="entry name" value="CFAP143"/>
    <property type="match status" value="1"/>
</dbReference>
<organism evidence="2 3">
    <name type="scientific">Chinchilla lanigera</name>
    <name type="common">Long-tailed chinchilla</name>
    <name type="synonym">Chinchilla villidera</name>
    <dbReference type="NCBI Taxonomy" id="34839"/>
    <lineage>
        <taxon>Eukaryota</taxon>
        <taxon>Metazoa</taxon>
        <taxon>Chordata</taxon>
        <taxon>Craniata</taxon>
        <taxon>Vertebrata</taxon>
        <taxon>Euteleostomi</taxon>
        <taxon>Mammalia</taxon>
        <taxon>Eutheria</taxon>
        <taxon>Euarchontoglires</taxon>
        <taxon>Glires</taxon>
        <taxon>Rodentia</taxon>
        <taxon>Hystricomorpha</taxon>
        <taxon>Chinchillidae</taxon>
        <taxon>Chinchilla</taxon>
    </lineage>
</organism>
<dbReference type="InterPro" id="IPR026124">
    <property type="entry name" value="Sperm-assoc_Ag8"/>
</dbReference>
<evidence type="ECO:0000313" key="3">
    <source>
        <dbReference type="Proteomes" id="UP000694398"/>
    </source>
</evidence>
<sequence length="395" mass="42026">METKESTLGSRSALDVQSSPEGLTTTSEPFPSSDIGSRSALTAATAAAAAAAPAAAAGAAASTNKAAALCSETLESHSGFMEPSSDSLGAKRAGSHQTGLGSLDFEPTYVSCIAQDPCTTDLGSSSGPVPASSSGPGSGSVPGSCSGPGHDSVPGSGSGPGQGSCPASGTGPRSGPGPEVSPSSTQRFRNLRSDMLPDNTSWSPHCHWEPQKQATWEFLQVSEPGARGLRKLQEVEGKPQFHYGPLPRGQCLLHNWEEERATNHLDQVPSLKDGSESFFFRHGHQGLLTILQSPVPSSTTQKDSYQPPKNFHQPLRGKREAMLEMLLYHQICEEVQAEQEPPRKLFEVESVTHDDYRVELLQAGPPAPTKPHDYRQEQPETFWIQRAPQLPVREG</sequence>
<dbReference type="GO" id="GO:0005879">
    <property type="term" value="C:axonemal microtubule"/>
    <property type="evidence" value="ECO:0007669"/>
    <property type="project" value="Ensembl"/>
</dbReference>
<feature type="compositionally biased region" description="Polar residues" evidence="1">
    <location>
        <begin position="1"/>
        <end position="36"/>
    </location>
</feature>
<proteinExistence type="predicted"/>
<dbReference type="GO" id="GO:0005654">
    <property type="term" value="C:nucleoplasm"/>
    <property type="evidence" value="ECO:0007669"/>
    <property type="project" value="Ensembl"/>
</dbReference>
<gene>
    <name evidence="2" type="primary">SPAG8</name>
</gene>
<dbReference type="PANTHER" id="PTHR15510">
    <property type="entry name" value="SPERM-ASSOCIATED ANTIGEN 8"/>
    <property type="match status" value="1"/>
</dbReference>
<reference evidence="2" key="2">
    <citation type="submission" date="2025-09" db="UniProtKB">
        <authorList>
            <consortium name="Ensembl"/>
        </authorList>
    </citation>
    <scope>IDENTIFICATION</scope>
</reference>
<evidence type="ECO:0000313" key="2">
    <source>
        <dbReference type="Ensembl" id="ENSCLAP00000003823.1"/>
    </source>
</evidence>
<feature type="region of interest" description="Disordered" evidence="1">
    <location>
        <begin position="76"/>
        <end position="96"/>
    </location>
</feature>
<dbReference type="PANTHER" id="PTHR15510:SF5">
    <property type="entry name" value="SPERM-ASSOCIATED ANTIGEN 8"/>
    <property type="match status" value="1"/>
</dbReference>
<dbReference type="GeneTree" id="ENSGT00640000091617"/>
<dbReference type="GO" id="GO:0008017">
    <property type="term" value="F:microtubule binding"/>
    <property type="evidence" value="ECO:0007669"/>
    <property type="project" value="InterPro"/>
</dbReference>
<protein>
    <submittedName>
        <fullName evidence="2">Sperm associated antigen 8</fullName>
    </submittedName>
</protein>
<reference evidence="2" key="1">
    <citation type="submission" date="2025-08" db="UniProtKB">
        <authorList>
            <consortium name="Ensembl"/>
        </authorList>
    </citation>
    <scope>IDENTIFICATION</scope>
</reference>